<dbReference type="CDD" id="cd07989">
    <property type="entry name" value="LPLAT_AGPAT-like"/>
    <property type="match status" value="1"/>
</dbReference>
<keyword evidence="4" id="KW-0472">Membrane</keyword>
<evidence type="ECO:0000313" key="7">
    <source>
        <dbReference type="Proteomes" id="UP000308917"/>
    </source>
</evidence>
<keyword evidence="2 6" id="KW-0808">Transferase</keyword>
<dbReference type="SMART" id="SM00563">
    <property type="entry name" value="PlsC"/>
    <property type="match status" value="1"/>
</dbReference>
<keyword evidence="4" id="KW-1133">Transmembrane helix</keyword>
<evidence type="ECO:0000256" key="2">
    <source>
        <dbReference type="ARBA" id="ARBA00022679"/>
    </source>
</evidence>
<evidence type="ECO:0000259" key="5">
    <source>
        <dbReference type="SMART" id="SM00563"/>
    </source>
</evidence>
<evidence type="ECO:0000256" key="3">
    <source>
        <dbReference type="ARBA" id="ARBA00023315"/>
    </source>
</evidence>
<proteinExistence type="predicted"/>
<evidence type="ECO:0000313" key="6">
    <source>
        <dbReference type="EMBL" id="THU02575.1"/>
    </source>
</evidence>
<evidence type="ECO:0000256" key="1">
    <source>
        <dbReference type="ARBA" id="ARBA00005189"/>
    </source>
</evidence>
<dbReference type="Proteomes" id="UP000308917">
    <property type="component" value="Unassembled WGS sequence"/>
</dbReference>
<keyword evidence="4" id="KW-0812">Transmembrane</keyword>
<dbReference type="PANTHER" id="PTHR10434">
    <property type="entry name" value="1-ACYL-SN-GLYCEROL-3-PHOSPHATE ACYLTRANSFERASE"/>
    <property type="match status" value="1"/>
</dbReference>
<evidence type="ECO:0000256" key="4">
    <source>
        <dbReference type="SAM" id="Phobius"/>
    </source>
</evidence>
<feature type="transmembrane region" description="Helical" evidence="4">
    <location>
        <begin position="12"/>
        <end position="39"/>
    </location>
</feature>
<sequence>MKRLFSLIDIGWRFLATVISFTVFGLGGLALRCIAFPLMHWWFRDQTKETILARKLINRSFRLFTWLMAALGIYRVEIQGAHHLNRPGLLLLANHPTLIDIVFLISLTERANCIVKSSLLTNPFTRGPLRGANYIINNREGAALLEACIASIQCGDHLIIFPEGTRTRHGSHELELHRGSANIAVRAGHPITPVLIHCDQPFLTKGAPWWKIPPQRPNLRIEIGEDLDTTTITQECANEALAARFLNQYMKNYFEKEIIHAASGRSH</sequence>
<name>A0A4S8F7E9_9BURK</name>
<feature type="domain" description="Phospholipid/glycerol acyltransferase" evidence="5">
    <location>
        <begin position="89"/>
        <end position="199"/>
    </location>
</feature>
<dbReference type="PANTHER" id="PTHR10434:SF66">
    <property type="entry name" value="PHOSPHOLIPID_GLYCEROL ACYLTRANSFERASE DOMAIN-CONTAINING PROTEIN"/>
    <property type="match status" value="1"/>
</dbReference>
<keyword evidence="3 6" id="KW-0012">Acyltransferase</keyword>
<protein>
    <submittedName>
        <fullName evidence="6">1-acyl-sn-glycerol-3-phosphate acyltransferase</fullName>
    </submittedName>
</protein>
<dbReference type="OrthoDB" id="9812274at2"/>
<comment type="pathway">
    <text evidence="1">Lipid metabolism.</text>
</comment>
<accession>A0A4S8F7E9</accession>
<dbReference type="GO" id="GO:0003841">
    <property type="term" value="F:1-acylglycerol-3-phosphate O-acyltransferase activity"/>
    <property type="evidence" value="ECO:0007669"/>
    <property type="project" value="TreeGrafter"/>
</dbReference>
<dbReference type="EMBL" id="STFG01000006">
    <property type="protein sequence ID" value="THU02575.1"/>
    <property type="molecule type" value="Genomic_DNA"/>
</dbReference>
<gene>
    <name evidence="6" type="ORF">E9531_07835</name>
</gene>
<dbReference type="AlphaFoldDB" id="A0A4S8F7E9"/>
<organism evidence="6 7">
    <name type="scientific">Lampropedia puyangensis</name>
    <dbReference type="NCBI Taxonomy" id="1330072"/>
    <lineage>
        <taxon>Bacteria</taxon>
        <taxon>Pseudomonadati</taxon>
        <taxon>Pseudomonadota</taxon>
        <taxon>Betaproteobacteria</taxon>
        <taxon>Burkholderiales</taxon>
        <taxon>Comamonadaceae</taxon>
        <taxon>Lampropedia</taxon>
    </lineage>
</organism>
<comment type="caution">
    <text evidence="6">The sequence shown here is derived from an EMBL/GenBank/DDBJ whole genome shotgun (WGS) entry which is preliminary data.</text>
</comment>
<dbReference type="SUPFAM" id="SSF69593">
    <property type="entry name" value="Glycerol-3-phosphate (1)-acyltransferase"/>
    <property type="match status" value="1"/>
</dbReference>
<dbReference type="RefSeq" id="WP_136573195.1">
    <property type="nucleotide sequence ID" value="NZ_STFG01000006.1"/>
</dbReference>
<dbReference type="Pfam" id="PF01553">
    <property type="entry name" value="Acyltransferase"/>
    <property type="match status" value="1"/>
</dbReference>
<dbReference type="InterPro" id="IPR002123">
    <property type="entry name" value="Plipid/glycerol_acylTrfase"/>
</dbReference>
<keyword evidence="7" id="KW-1185">Reference proteome</keyword>
<reference evidence="6 7" key="1">
    <citation type="journal article" date="2015" name="Antonie Van Leeuwenhoek">
        <title>Lampropedia puyangensis sp. nov., isolated from symptomatic bark of Populus ? euramericana canker and emended description of Lampropedia hyalina (Ehrenberg 1832) Lee et al. 2004.</title>
        <authorList>
            <person name="Li Y."/>
            <person name="Wang T."/>
            <person name="Piao C.G."/>
            <person name="Wang L.F."/>
            <person name="Tian G.Z."/>
            <person name="Zhu T.H."/>
            <person name="Guo M.W."/>
        </authorList>
    </citation>
    <scope>NUCLEOTIDE SEQUENCE [LARGE SCALE GENOMIC DNA]</scope>
    <source>
        <strain evidence="6 7">2-bin</strain>
    </source>
</reference>
<dbReference type="GO" id="GO:0006654">
    <property type="term" value="P:phosphatidic acid biosynthetic process"/>
    <property type="evidence" value="ECO:0007669"/>
    <property type="project" value="TreeGrafter"/>
</dbReference>